<keyword evidence="2" id="KW-1185">Reference proteome</keyword>
<evidence type="ECO:0000313" key="1">
    <source>
        <dbReference type="EMBL" id="CAK9199859.1"/>
    </source>
</evidence>
<protein>
    <submittedName>
        <fullName evidence="1">Uncharacterized protein</fullName>
    </submittedName>
</protein>
<proteinExistence type="predicted"/>
<dbReference type="Proteomes" id="UP001497512">
    <property type="component" value="Chromosome 12"/>
</dbReference>
<name>A0ABP0TQG0_9BRYO</name>
<dbReference type="EMBL" id="OZ019904">
    <property type="protein sequence ID" value="CAK9199859.1"/>
    <property type="molecule type" value="Genomic_DNA"/>
</dbReference>
<evidence type="ECO:0000313" key="2">
    <source>
        <dbReference type="Proteomes" id="UP001497512"/>
    </source>
</evidence>
<reference evidence="1" key="1">
    <citation type="submission" date="2024-02" db="EMBL/GenBank/DDBJ databases">
        <authorList>
            <consortium name="ELIXIR-Norway"/>
            <consortium name="Elixir Norway"/>
        </authorList>
    </citation>
    <scope>NUCLEOTIDE SEQUENCE</scope>
</reference>
<organism evidence="1 2">
    <name type="scientific">Sphagnum troendelagicum</name>
    <dbReference type="NCBI Taxonomy" id="128251"/>
    <lineage>
        <taxon>Eukaryota</taxon>
        <taxon>Viridiplantae</taxon>
        <taxon>Streptophyta</taxon>
        <taxon>Embryophyta</taxon>
        <taxon>Bryophyta</taxon>
        <taxon>Sphagnophytina</taxon>
        <taxon>Sphagnopsida</taxon>
        <taxon>Sphagnales</taxon>
        <taxon>Sphagnaceae</taxon>
        <taxon>Sphagnum</taxon>
    </lineage>
</organism>
<sequence length="301" mass="34649">MYSVKRFWISVKKKVKEMKKLLCTALRDGGAHVTSKNMSVSLLPWEKNGDAAVSEVLLWDRVSEVLDQEFGSLKEAQWRTWHISPMVDAVWGIAKLVAYLQFVPPNSNAVKQHTAARIWLLHLLGTFKEIWTTFEEILQDPYGQFREWKSMLFAEIAVLHICNMLILNEDKNAAETLEFKTFFENRFQELVEDDDLVGGDHSPMHSRAGYIAVVQSILKVISTSCTTLVHRSKLDYVQKLVEQWLCDYKHVEQWCSELCNKSSMSQAQTSMDELQIMCSHAHGVIIAIEMRRTMSTDELSM</sequence>
<gene>
    <name evidence="1" type="ORF">CSSPTR1EN2_LOCUS5147</name>
</gene>
<accession>A0ABP0TQG0</accession>